<name>A0A448MNU3_9PAST</name>
<dbReference type="EMBL" id="LR134405">
    <property type="protein sequence ID" value="VEH66870.1"/>
    <property type="molecule type" value="Genomic_DNA"/>
</dbReference>
<evidence type="ECO:0008006" key="3">
    <source>
        <dbReference type="Google" id="ProtNLM"/>
    </source>
</evidence>
<protein>
    <recommendedName>
        <fullName evidence="3">Lipoprotein</fullName>
    </recommendedName>
</protein>
<dbReference type="KEGG" id="rpne:NCTC8284_02052"/>
<dbReference type="AlphaFoldDB" id="A0A448MNU3"/>
<reference evidence="1 2" key="1">
    <citation type="submission" date="2018-12" db="EMBL/GenBank/DDBJ databases">
        <authorList>
            <consortium name="Pathogen Informatics"/>
        </authorList>
    </citation>
    <scope>NUCLEOTIDE SEQUENCE [LARGE SCALE GENOMIC DNA]</scope>
    <source>
        <strain evidence="1 2">NCTC8284</strain>
    </source>
</reference>
<gene>
    <name evidence="1" type="ORF">NCTC8284_02052</name>
</gene>
<dbReference type="Proteomes" id="UP000278733">
    <property type="component" value="Chromosome"/>
</dbReference>
<proteinExistence type="predicted"/>
<accession>A0A448MNU3</accession>
<dbReference type="PROSITE" id="PS51257">
    <property type="entry name" value="PROKAR_LIPOPROTEIN"/>
    <property type="match status" value="1"/>
</dbReference>
<sequence>MKKTVLATLVLGASLAVTGCFDKQETTQKLKLQKRRLPMQQLK</sequence>
<evidence type="ECO:0000313" key="1">
    <source>
        <dbReference type="EMBL" id="VEH66870.1"/>
    </source>
</evidence>
<organism evidence="1 2">
    <name type="scientific">Rodentibacter pneumotropicus</name>
    <dbReference type="NCBI Taxonomy" id="758"/>
    <lineage>
        <taxon>Bacteria</taxon>
        <taxon>Pseudomonadati</taxon>
        <taxon>Pseudomonadota</taxon>
        <taxon>Gammaproteobacteria</taxon>
        <taxon>Pasteurellales</taxon>
        <taxon>Pasteurellaceae</taxon>
        <taxon>Rodentibacter</taxon>
    </lineage>
</organism>
<dbReference type="STRING" id="758.GCA_000730685_00838"/>
<evidence type="ECO:0000313" key="2">
    <source>
        <dbReference type="Proteomes" id="UP000278733"/>
    </source>
</evidence>